<feature type="compositionally biased region" description="Gly residues" evidence="1">
    <location>
        <begin position="39"/>
        <end position="48"/>
    </location>
</feature>
<feature type="region of interest" description="Disordered" evidence="1">
    <location>
        <begin position="219"/>
        <end position="243"/>
    </location>
</feature>
<protein>
    <submittedName>
        <fullName evidence="2">Uncharacterized protein</fullName>
    </submittedName>
</protein>
<evidence type="ECO:0000256" key="1">
    <source>
        <dbReference type="SAM" id="MobiDB-lite"/>
    </source>
</evidence>
<sequence>MVEAAVPLPLIITDSGHDQGCDGNHDTFQDIEVDLVGGQVGDPAGGGFNESVDGPRVDQDDNEGDPPDEGCEEWFGSDVRELRVEEGVAVELLGLIDFPEEIVPEELEDGDGEDLEGQAANHDVAADVGGGRVVGDASAGGLDEDGDDVADDEDERVLHRLQAGEVVAEDEDELGEDVVDARHQEARGDGDAHQLHDVSTAAVVVEGVPDAAGVADDLKHQADPPRAEEPPLVVEHARDHVHG</sequence>
<comment type="caution">
    <text evidence="2">The sequence shown here is derived from an EMBL/GenBank/DDBJ whole genome shotgun (WGS) entry which is preliminary data.</text>
</comment>
<reference evidence="2 3" key="1">
    <citation type="submission" date="2016-08" db="EMBL/GenBank/DDBJ databases">
        <title>Whole genome shotgun sequence of Pichia membranifaciens KS47-1.</title>
        <authorList>
            <person name="Konishi M."/>
            <person name="Ishida M."/>
            <person name="Arakawa T."/>
            <person name="Kato Y."/>
            <person name="Horiuchi J."/>
        </authorList>
    </citation>
    <scope>NUCLEOTIDE SEQUENCE [LARGE SCALE GENOMIC DNA]</scope>
    <source>
        <strain evidence="2 3">KS47-1</strain>
    </source>
</reference>
<evidence type="ECO:0000313" key="3">
    <source>
        <dbReference type="Proteomes" id="UP000186136"/>
    </source>
</evidence>
<name>A0A1Q2YDC3_9ASCO</name>
<organism evidence="2 3">
    <name type="scientific">Pichia membranifaciens</name>
    <dbReference type="NCBI Taxonomy" id="4926"/>
    <lineage>
        <taxon>Eukaryota</taxon>
        <taxon>Fungi</taxon>
        <taxon>Dikarya</taxon>
        <taxon>Ascomycota</taxon>
        <taxon>Saccharomycotina</taxon>
        <taxon>Pichiomycetes</taxon>
        <taxon>Pichiales</taxon>
        <taxon>Pichiaceae</taxon>
        <taxon>Pichia</taxon>
    </lineage>
</organism>
<evidence type="ECO:0000313" key="2">
    <source>
        <dbReference type="EMBL" id="GAV27539.1"/>
    </source>
</evidence>
<proteinExistence type="predicted"/>
<feature type="compositionally biased region" description="Acidic residues" evidence="1">
    <location>
        <begin position="60"/>
        <end position="71"/>
    </location>
</feature>
<accession>A0A1Q2YDC3</accession>
<dbReference type="Proteomes" id="UP000186136">
    <property type="component" value="Unassembled WGS sequence"/>
</dbReference>
<gene>
    <name evidence="2" type="ORF">PMKS-001007</name>
</gene>
<dbReference type="EMBL" id="BDGI01000038">
    <property type="protein sequence ID" value="GAV27539.1"/>
    <property type="molecule type" value="Genomic_DNA"/>
</dbReference>
<feature type="region of interest" description="Disordered" evidence="1">
    <location>
        <begin position="39"/>
        <end position="71"/>
    </location>
</feature>
<dbReference type="AlphaFoldDB" id="A0A1Q2YDC3"/>
<keyword evidence="3" id="KW-1185">Reference proteome</keyword>